<evidence type="ECO:0000256" key="2">
    <source>
        <dbReference type="ARBA" id="ARBA00022670"/>
    </source>
</evidence>
<feature type="signal peptide" evidence="6">
    <location>
        <begin position="1"/>
        <end position="28"/>
    </location>
</feature>
<keyword evidence="3" id="KW-0378">Hydrolase</keyword>
<comment type="similarity">
    <text evidence="1">Belongs to the peptidase M16 family.</text>
</comment>
<dbReference type="InterPro" id="IPR011249">
    <property type="entry name" value="Metalloenz_LuxS/M16"/>
</dbReference>
<evidence type="ECO:0000256" key="6">
    <source>
        <dbReference type="SAM" id="SignalP"/>
    </source>
</evidence>
<feature type="chain" id="PRO_5003127947" evidence="6">
    <location>
        <begin position="29"/>
        <end position="492"/>
    </location>
</feature>
<keyword evidence="6" id="KW-0732">Signal</keyword>
<evidence type="ECO:0000256" key="1">
    <source>
        <dbReference type="ARBA" id="ARBA00007261"/>
    </source>
</evidence>
<evidence type="ECO:0000259" key="8">
    <source>
        <dbReference type="Pfam" id="PF05193"/>
    </source>
</evidence>
<feature type="domain" description="Peptidase M16 N-terminal" evidence="7">
    <location>
        <begin position="46"/>
        <end position="91"/>
    </location>
</feature>
<dbReference type="InterPro" id="IPR050626">
    <property type="entry name" value="Peptidase_M16"/>
</dbReference>
<dbReference type="STRING" id="59374.FSU_1159"/>
<keyword evidence="4" id="KW-0862">Zinc</keyword>
<dbReference type="GO" id="GO:0046872">
    <property type="term" value="F:metal ion binding"/>
    <property type="evidence" value="ECO:0007669"/>
    <property type="project" value="InterPro"/>
</dbReference>
<evidence type="ECO:0000256" key="4">
    <source>
        <dbReference type="ARBA" id="ARBA00022833"/>
    </source>
</evidence>
<dbReference type="GO" id="GO:0008237">
    <property type="term" value="F:metallopeptidase activity"/>
    <property type="evidence" value="ECO:0007669"/>
    <property type="project" value="UniProtKB-KW"/>
</dbReference>
<evidence type="ECO:0000259" key="7">
    <source>
        <dbReference type="Pfam" id="PF00675"/>
    </source>
</evidence>
<evidence type="ECO:0000313" key="9">
    <source>
        <dbReference type="EMBL" id="ADL25391.1"/>
    </source>
</evidence>
<dbReference type="InterPro" id="IPR011765">
    <property type="entry name" value="Pept_M16_N"/>
</dbReference>
<dbReference type="EMBL" id="CP002158">
    <property type="protein sequence ID" value="ADL25391.1"/>
    <property type="molecule type" value="Genomic_DNA"/>
</dbReference>
<dbReference type="AlphaFoldDB" id="D9S9L1"/>
<dbReference type="HOGENOM" id="CLU_009902_1_2_0"/>
<accession>D9S9L1</accession>
<dbReference type="eggNOG" id="COG0612">
    <property type="taxonomic scope" value="Bacteria"/>
</dbReference>
<dbReference type="GO" id="GO:0006508">
    <property type="term" value="P:proteolysis"/>
    <property type="evidence" value="ECO:0007669"/>
    <property type="project" value="UniProtKB-KW"/>
</dbReference>
<keyword evidence="5" id="KW-0482">Metalloprotease</keyword>
<dbReference type="PANTHER" id="PTHR43690">
    <property type="entry name" value="NARDILYSIN"/>
    <property type="match status" value="1"/>
</dbReference>
<organism evidence="9 10">
    <name type="scientific">Fibrobacter succinogenes (strain ATCC 19169 / S85)</name>
    <dbReference type="NCBI Taxonomy" id="59374"/>
    <lineage>
        <taxon>Bacteria</taxon>
        <taxon>Pseudomonadati</taxon>
        <taxon>Fibrobacterota</taxon>
        <taxon>Fibrobacteria</taxon>
        <taxon>Fibrobacterales</taxon>
        <taxon>Fibrobacteraceae</taxon>
        <taxon>Fibrobacter</taxon>
    </lineage>
</organism>
<dbReference type="KEGG" id="fsc:FSU_1159"/>
<dbReference type="SUPFAM" id="SSF63411">
    <property type="entry name" value="LuxS/MPP-like metallohydrolase"/>
    <property type="match status" value="2"/>
</dbReference>
<gene>
    <name evidence="9" type="ordered locus">FSU_1159</name>
</gene>
<reference evidence="10" key="1">
    <citation type="submission" date="2010-08" db="EMBL/GenBank/DDBJ databases">
        <title>Complete sequence of Fibrobacter succinogenes subsp. succinogenes S85.</title>
        <authorList>
            <person name="Durkin A.S."/>
            <person name="Nelson K.E."/>
            <person name="Morrison M."/>
            <person name="Forsberg C.W."/>
            <person name="Wilson D.B."/>
            <person name="Russell J.B."/>
            <person name="Cann I.K.O."/>
            <person name="Mackie R.I."/>
            <person name="White B.A."/>
        </authorList>
    </citation>
    <scope>NUCLEOTIDE SEQUENCE [LARGE SCALE GENOMIC DNA]</scope>
    <source>
        <strain evidence="10">ATCC 19169 / S85</strain>
    </source>
</reference>
<evidence type="ECO:0000313" key="10">
    <source>
        <dbReference type="Proteomes" id="UP000000517"/>
    </source>
</evidence>
<dbReference type="Proteomes" id="UP000000517">
    <property type="component" value="Chromosome"/>
</dbReference>
<sequence length="492" mass="55605">MSSMRKLFARIAMCCAFVPALLTGTSAAAVNLPVHKEVLDNGLTVLLYPNKQAPTVSCRLFYVTGSVHEVPGKSGLAHILEHELFKGTKKVGVSDSVADVRFMATQDSLQALIRPAKIAGDTALVKKLTAEHDSVLNEHRKIFIKDELWGAYQAAGGTGLNAFTSDLLTAYTVTLPKNKIELFLWLESDRMQNAVLREFYSERSVVREERRMRYDDRPTGRFYETLNSMIYEAFPYRVPTIGWPSDIDNLTREQAEEHYRKYYKPRNAILVMAGDLDTLETMKVVKKYFAPIPAGEAFPPLTVRDPEQAGEKRLTVKRKDAPNLYTLVFKTPAVGDSTLYALDIAEGVLNGRSGRLYKRLVEEEKLAVGVSASNSPNKYISEFSVRVNLRPDANREKVEKVVWEELEKLKNEQVSAREFQKVKNRAYAGLVRSLTDMENVATMLGWYEVHGDYRIFLNWADNLEKVNVADVQNVSKKTFVREKSIAGFLVKE</sequence>
<dbReference type="Pfam" id="PF05193">
    <property type="entry name" value="Peptidase_M16_C"/>
    <property type="match status" value="1"/>
</dbReference>
<dbReference type="InterPro" id="IPR007863">
    <property type="entry name" value="Peptidase_M16_C"/>
</dbReference>
<dbReference type="Gene3D" id="3.30.830.10">
    <property type="entry name" value="Metalloenzyme, LuxS/M16 peptidase-like"/>
    <property type="match status" value="2"/>
</dbReference>
<feature type="domain" description="Peptidase M16 C-terminal" evidence="8">
    <location>
        <begin position="249"/>
        <end position="425"/>
    </location>
</feature>
<keyword evidence="2" id="KW-0645">Protease</keyword>
<dbReference type="PANTHER" id="PTHR43690:SF17">
    <property type="entry name" value="PROTEIN YHJJ"/>
    <property type="match status" value="1"/>
</dbReference>
<name>D9S9L1_FIBSS</name>
<evidence type="ECO:0000256" key="5">
    <source>
        <dbReference type="ARBA" id="ARBA00023049"/>
    </source>
</evidence>
<dbReference type="Pfam" id="PF00675">
    <property type="entry name" value="Peptidase_M16"/>
    <property type="match status" value="1"/>
</dbReference>
<evidence type="ECO:0000256" key="3">
    <source>
        <dbReference type="ARBA" id="ARBA00022801"/>
    </source>
</evidence>
<protein>
    <submittedName>
        <fullName evidence="9">Peptidase, M16 family</fullName>
    </submittedName>
</protein>
<proteinExistence type="inferred from homology"/>